<feature type="compositionally biased region" description="Acidic residues" evidence="6">
    <location>
        <begin position="203"/>
        <end position="220"/>
    </location>
</feature>
<keyword evidence="3" id="KW-0677">Repeat</keyword>
<dbReference type="CDD" id="cd05697">
    <property type="entry name" value="S1_Rrp5_repeat_hs5"/>
    <property type="match status" value="1"/>
</dbReference>
<feature type="compositionally biased region" description="Acidic residues" evidence="6">
    <location>
        <begin position="1291"/>
        <end position="1313"/>
    </location>
</feature>
<dbReference type="RefSeq" id="XP_025346649.1">
    <property type="nucleotide sequence ID" value="XM_025493877.1"/>
</dbReference>
<dbReference type="GeneID" id="37015611"/>
<dbReference type="SUPFAM" id="SSF50249">
    <property type="entry name" value="Nucleic acid-binding proteins"/>
    <property type="match status" value="7"/>
</dbReference>
<feature type="domain" description="S1 motif" evidence="7">
    <location>
        <begin position="598"/>
        <end position="669"/>
    </location>
</feature>
<feature type="region of interest" description="Disordered" evidence="6">
    <location>
        <begin position="1157"/>
        <end position="1347"/>
    </location>
</feature>
<feature type="domain" description="S1 motif" evidence="7">
    <location>
        <begin position="1079"/>
        <end position="1152"/>
    </location>
</feature>
<feature type="domain" description="S1 motif" evidence="7">
    <location>
        <begin position="969"/>
        <end position="1038"/>
    </location>
</feature>
<keyword evidence="4" id="KW-0539">Nucleus</keyword>
<dbReference type="InterPro" id="IPR045209">
    <property type="entry name" value="Rrp5"/>
</dbReference>
<dbReference type="SUPFAM" id="SSF48452">
    <property type="entry name" value="TPR-like"/>
    <property type="match status" value="1"/>
</dbReference>
<dbReference type="Pfam" id="PF05843">
    <property type="entry name" value="Suf"/>
    <property type="match status" value="1"/>
</dbReference>
<sequence length="1634" mass="176627">MPGLKRKAPSQSTAAAKPSLSATAAASSTKKPRPAESYAPAPPSALVDSQVDFPRGGGSGLTPFEHASTLREARAEMASARRGDGDLFAEGSTSKKTLNPEEEKKRREDRKKLGRDKQNAKKKKSFTSKEAEDTTTKTRHQKDHIRIEHLNYKRLATGTRLLCSVVAVHPLALIVSLPNQLVGHIPITSISPLFTQKLHEAAEQDSDDEADDGTDDDDSDVGSVGGSQKKAKATVAKLASGLPELSDCYKVGQWVRAAVVSVNSSGPRKAPSSAQEAHEFDKESRRVELTLAPEAVNDGVGADDLAVGFVISAAIKSKEDHGFLLDVGLDGISGFAPFKNVESTSFYPGQVVDAAITSLASQGKSFTASLKASAAASAILGPQDAPSASALVPGCQVTALITASLPTGLNAKLWGMFDATIDSFHLPAPLPAGKEMHEVYKVGSKIKARILWESRKNEMGGLVASTGEEEAGPRAVALSAAPHILSLSAPNAGDKAQQSLSEAYPIGAKVEAKVTHTDSEWGLTCSVSSANIQGFTHISRVSDDHVVKLPSRSGPFALGTTHSARVVGHAPTDRLLLLSFQKSTLEKAFMRVSEVEVGSNVRATVTRIGPNGSAIFLDLGGAFPGVVFPLHFADVPLKKPEKKYKPGATVKARVLSVDPARNRIVLTLKKSLVASELPVISSIQDARVGVVTQATVSKFVENRGLIVDLFGGLRAFVSTSEATEAPLGPSAPTLQSHFYEGKVVTVRLTHVDYEANKLLASVKQASPSYLAKLDVSGVQLGEKVTGTVAAIREDVAVLELQPSKVRGLLSLNILAKRREQTVDALREQLEEGETLDNLIIVDKHAERGFVIVGDARSQQARKTASGIAEPLHVGSLQTGTIAANSGEPNVATVILAGGCRGRLHLTDAADDFDQAALPATDESVQVYLLRLRNAGKRADVIIRPSRLVKDSSDAVKDAEVERASDLKVGEKRRGFVKSMSPAGLFVDLGRNVTARVLIAELFDDFVKEWQGRFKVGQLVSGTITAVDAGHSKVEFSLKTVPGSSKKSKADRTAEKAEAKEAERLKKEAGQLRLQDLEKGMKVNGFVRAVQEYGVFVQIEGSQISGLAHKSQLSDNAAAPGSDPTKAFGVGDRVKAVVLEVFPEKKKVNFGLKPSYFTAEDFEEDDGDESEEDDDQLEGDETQDQDEIDEVMGDDESEEEDEEDDDSEAEGDDSDIEVDAEALLNGDTDDDSDGDLLELGNGEDDEESEASDDSDEDVEMREVSSPAQNKAKATPSALPALELGGGFSWSVPEDDGAAQDSASDSDSDSDDEDDVKAAKRAQNKAAPKAKRGHNRTIEEDLTGSLANKAPESSADFERMLLSSPNSSYLWIQFMSFQLQLSEVEQAREVARRALKVINYREETEKLNVWIALLNLENTYGSDESLERTFKEASQMNDGKTVHLRLASILEQTGKIDKAAEMWKRTAKKFGYSHKVWVGYEHFYLRQKRFDEARSLLPRALQSLEKRKHVKTMAAFALGEFKMGDAERGRTIFEGLVDSYPKRLDLWWQYIDQEASSNAGDNVPGARLLFERALNLKQSTKKVKSILKKWLEFEKRKGDAKGEAEVLARARRFVEELNAAKEGADDEDEEDEEDEE</sequence>
<dbReference type="FunFam" id="2.40.50.140:FF:000103">
    <property type="entry name" value="protein RRP5 homolog"/>
    <property type="match status" value="2"/>
</dbReference>
<feature type="coiled-coil region" evidence="5">
    <location>
        <begin position="1605"/>
        <end position="1632"/>
    </location>
</feature>
<feature type="region of interest" description="Disordered" evidence="6">
    <location>
        <begin position="1"/>
        <end position="142"/>
    </location>
</feature>
<evidence type="ECO:0000256" key="2">
    <source>
        <dbReference type="ARBA" id="ARBA00022552"/>
    </source>
</evidence>
<name>A0A316U2B4_9BASI</name>
<dbReference type="SMART" id="SM00316">
    <property type="entry name" value="S1"/>
    <property type="match status" value="10"/>
</dbReference>
<dbReference type="Pfam" id="PF23459">
    <property type="entry name" value="S1_RRP5"/>
    <property type="match status" value="1"/>
</dbReference>
<protein>
    <submittedName>
        <fullName evidence="8">Nucleic acid-binding protein</fullName>
    </submittedName>
</protein>
<feature type="domain" description="S1 motif" evidence="7">
    <location>
        <begin position="507"/>
        <end position="581"/>
    </location>
</feature>
<dbReference type="EMBL" id="KZ819331">
    <property type="protein sequence ID" value="PWN19489.1"/>
    <property type="molecule type" value="Genomic_DNA"/>
</dbReference>
<dbReference type="InterPro" id="IPR057302">
    <property type="entry name" value="Rrp5_S1"/>
</dbReference>
<keyword evidence="5" id="KW-0175">Coiled coil</keyword>
<dbReference type="InterPro" id="IPR003107">
    <property type="entry name" value="HAT"/>
</dbReference>
<dbReference type="FunFam" id="2.40.50.140:FF:000155">
    <property type="entry name" value="rRNA biogenesis protein RRP5"/>
    <property type="match status" value="1"/>
</dbReference>
<dbReference type="Pfam" id="PF00575">
    <property type="entry name" value="S1"/>
    <property type="match status" value="2"/>
</dbReference>
<dbReference type="InterPro" id="IPR008847">
    <property type="entry name" value="Suf"/>
</dbReference>
<dbReference type="OrthoDB" id="412781at2759"/>
<dbReference type="InterPro" id="IPR048059">
    <property type="entry name" value="Rrp5_S1_rpt_hs1_sc1"/>
</dbReference>
<feature type="compositionally biased region" description="Basic and acidic residues" evidence="6">
    <location>
        <begin position="127"/>
        <end position="136"/>
    </location>
</feature>
<feature type="compositionally biased region" description="Acidic residues" evidence="6">
    <location>
        <begin position="1159"/>
        <end position="1219"/>
    </location>
</feature>
<feature type="compositionally biased region" description="Basic residues" evidence="6">
    <location>
        <begin position="1317"/>
        <end position="1333"/>
    </location>
</feature>
<feature type="domain" description="S1 motif" evidence="7">
    <location>
        <begin position="689"/>
        <end position="763"/>
    </location>
</feature>
<feature type="domain" description="S1 motif" evidence="7">
    <location>
        <begin position="781"/>
        <end position="855"/>
    </location>
</feature>
<evidence type="ECO:0000256" key="1">
    <source>
        <dbReference type="ARBA" id="ARBA00004604"/>
    </source>
</evidence>
<dbReference type="FunFam" id="1.25.40.10:FF:000727">
    <property type="entry name" value="Chromosome 1, whole genome shotgun sequence"/>
    <property type="match status" value="1"/>
</dbReference>
<dbReference type="PANTHER" id="PTHR23270">
    <property type="entry name" value="PROGRAMMED CELL DEATH PROTEIN 11 PRE-RRNA PROCESSING PROTEIN RRP5"/>
    <property type="match status" value="1"/>
</dbReference>
<dbReference type="PANTHER" id="PTHR23270:SF10">
    <property type="entry name" value="PROTEIN RRP5 HOMOLOG"/>
    <property type="match status" value="1"/>
</dbReference>
<dbReference type="InterPro" id="IPR011990">
    <property type="entry name" value="TPR-like_helical_dom_sf"/>
</dbReference>
<dbReference type="GO" id="GO:0003723">
    <property type="term" value="F:RNA binding"/>
    <property type="evidence" value="ECO:0007669"/>
    <property type="project" value="TreeGrafter"/>
</dbReference>
<feature type="compositionally biased region" description="Acidic residues" evidence="6">
    <location>
        <begin position="1226"/>
        <end position="1258"/>
    </location>
</feature>
<evidence type="ECO:0000313" key="9">
    <source>
        <dbReference type="Proteomes" id="UP000245942"/>
    </source>
</evidence>
<evidence type="ECO:0000256" key="6">
    <source>
        <dbReference type="SAM" id="MobiDB-lite"/>
    </source>
</evidence>
<evidence type="ECO:0000256" key="5">
    <source>
        <dbReference type="SAM" id="Coils"/>
    </source>
</evidence>
<feature type="compositionally biased region" description="Low complexity" evidence="6">
    <location>
        <begin position="12"/>
        <end position="39"/>
    </location>
</feature>
<comment type="subcellular location">
    <subcellularLocation>
        <location evidence="1">Nucleus</location>
        <location evidence="1">Nucleolus</location>
    </subcellularLocation>
</comment>
<dbReference type="Gene3D" id="2.40.50.140">
    <property type="entry name" value="Nucleic acid-binding proteins"/>
    <property type="match status" value="7"/>
</dbReference>
<keyword evidence="2" id="KW-0698">rRNA processing</keyword>
<keyword evidence="9" id="KW-1185">Reference proteome</keyword>
<feature type="region of interest" description="Disordered" evidence="6">
    <location>
        <begin position="201"/>
        <end position="227"/>
    </location>
</feature>
<dbReference type="GO" id="GO:0032040">
    <property type="term" value="C:small-subunit processome"/>
    <property type="evidence" value="ECO:0007669"/>
    <property type="project" value="TreeGrafter"/>
</dbReference>
<feature type="compositionally biased region" description="Basic residues" evidence="6">
    <location>
        <begin position="107"/>
        <end position="126"/>
    </location>
</feature>
<feature type="compositionally biased region" description="Basic and acidic residues" evidence="6">
    <location>
        <begin position="68"/>
        <end position="85"/>
    </location>
</feature>
<accession>A0A316U2B4</accession>
<organism evidence="8 9">
    <name type="scientific">Pseudomicrostroma glucosiphilum</name>
    <dbReference type="NCBI Taxonomy" id="1684307"/>
    <lineage>
        <taxon>Eukaryota</taxon>
        <taxon>Fungi</taxon>
        <taxon>Dikarya</taxon>
        <taxon>Basidiomycota</taxon>
        <taxon>Ustilaginomycotina</taxon>
        <taxon>Exobasidiomycetes</taxon>
        <taxon>Microstromatales</taxon>
        <taxon>Microstromatales incertae sedis</taxon>
        <taxon>Pseudomicrostroma</taxon>
    </lineage>
</organism>
<evidence type="ECO:0000256" key="4">
    <source>
        <dbReference type="ARBA" id="ARBA00023242"/>
    </source>
</evidence>
<gene>
    <name evidence="8" type="ORF">BCV69DRAFT_294657</name>
</gene>
<proteinExistence type="predicted"/>
<reference evidence="8 9" key="1">
    <citation type="journal article" date="2018" name="Mol. Biol. Evol.">
        <title>Broad Genomic Sampling Reveals a Smut Pathogenic Ancestry of the Fungal Clade Ustilaginomycotina.</title>
        <authorList>
            <person name="Kijpornyongpan T."/>
            <person name="Mondo S.J."/>
            <person name="Barry K."/>
            <person name="Sandor L."/>
            <person name="Lee J."/>
            <person name="Lipzen A."/>
            <person name="Pangilinan J."/>
            <person name="LaButti K."/>
            <person name="Hainaut M."/>
            <person name="Henrissat B."/>
            <person name="Grigoriev I.V."/>
            <person name="Spatafora J.W."/>
            <person name="Aime M.C."/>
        </authorList>
    </citation>
    <scope>NUCLEOTIDE SEQUENCE [LARGE SCALE GENOMIC DNA]</scope>
    <source>
        <strain evidence="8 9">MCA 4718</strain>
    </source>
</reference>
<dbReference type="InterPro" id="IPR012340">
    <property type="entry name" value="NA-bd_OB-fold"/>
</dbReference>
<evidence type="ECO:0000256" key="3">
    <source>
        <dbReference type="ARBA" id="ARBA00022737"/>
    </source>
</evidence>
<evidence type="ECO:0000259" key="7">
    <source>
        <dbReference type="PROSITE" id="PS50126"/>
    </source>
</evidence>
<dbReference type="Proteomes" id="UP000245942">
    <property type="component" value="Unassembled WGS sequence"/>
</dbReference>
<dbReference type="PROSITE" id="PS50126">
    <property type="entry name" value="S1"/>
    <property type="match status" value="7"/>
</dbReference>
<evidence type="ECO:0000313" key="8">
    <source>
        <dbReference type="EMBL" id="PWN19489.1"/>
    </source>
</evidence>
<dbReference type="CDD" id="cd05693">
    <property type="entry name" value="S1_Rrp5_repeat_hs1_sc1"/>
    <property type="match status" value="1"/>
</dbReference>
<feature type="domain" description="S1 motif" evidence="7">
    <location>
        <begin position="308"/>
        <end position="371"/>
    </location>
</feature>
<dbReference type="STRING" id="1684307.A0A316U2B4"/>
<dbReference type="Gene3D" id="1.25.40.10">
    <property type="entry name" value="Tetratricopeptide repeat domain"/>
    <property type="match status" value="1"/>
</dbReference>
<dbReference type="GO" id="GO:0006364">
    <property type="term" value="P:rRNA processing"/>
    <property type="evidence" value="ECO:0007669"/>
    <property type="project" value="UniProtKB-KW"/>
</dbReference>
<dbReference type="InterPro" id="IPR003029">
    <property type="entry name" value="S1_domain"/>
</dbReference>
<dbReference type="SMART" id="SM00386">
    <property type="entry name" value="HAT"/>
    <property type="match status" value="6"/>
</dbReference>